<dbReference type="EMBL" id="BAAAUV010000012">
    <property type="protein sequence ID" value="GAA3221719.1"/>
    <property type="molecule type" value="Genomic_DNA"/>
</dbReference>
<gene>
    <name evidence="1" type="ORF">GCM10010468_47030</name>
</gene>
<reference evidence="2" key="1">
    <citation type="journal article" date="2019" name="Int. J. Syst. Evol. Microbiol.">
        <title>The Global Catalogue of Microorganisms (GCM) 10K type strain sequencing project: providing services to taxonomists for standard genome sequencing and annotation.</title>
        <authorList>
            <consortium name="The Broad Institute Genomics Platform"/>
            <consortium name="The Broad Institute Genome Sequencing Center for Infectious Disease"/>
            <person name="Wu L."/>
            <person name="Ma J."/>
        </authorList>
    </citation>
    <scope>NUCLEOTIDE SEQUENCE [LARGE SCALE GENOMIC DNA]</scope>
    <source>
        <strain evidence="2">JCM 9377</strain>
    </source>
</reference>
<dbReference type="RefSeq" id="WP_344831952.1">
    <property type="nucleotide sequence ID" value="NZ_BAAAUV010000012.1"/>
</dbReference>
<protein>
    <submittedName>
        <fullName evidence="1">Uncharacterized protein</fullName>
    </submittedName>
</protein>
<dbReference type="Proteomes" id="UP001501237">
    <property type="component" value="Unassembled WGS sequence"/>
</dbReference>
<sequence>MPIGDDGNGFDLETEVVMELRTAEASRAEELIGRPVSEWLFDPVEEQAYEIGLRGLLGAVEEVNGGHRPTEGEE</sequence>
<name>A0ABP6QDT5_9ACTN</name>
<proteinExistence type="predicted"/>
<evidence type="ECO:0000313" key="1">
    <source>
        <dbReference type="EMBL" id="GAA3221719.1"/>
    </source>
</evidence>
<organism evidence="1 2">
    <name type="scientific">Actinocorallia longicatena</name>
    <dbReference type="NCBI Taxonomy" id="111803"/>
    <lineage>
        <taxon>Bacteria</taxon>
        <taxon>Bacillati</taxon>
        <taxon>Actinomycetota</taxon>
        <taxon>Actinomycetes</taxon>
        <taxon>Streptosporangiales</taxon>
        <taxon>Thermomonosporaceae</taxon>
        <taxon>Actinocorallia</taxon>
    </lineage>
</organism>
<accession>A0ABP6QDT5</accession>
<evidence type="ECO:0000313" key="2">
    <source>
        <dbReference type="Proteomes" id="UP001501237"/>
    </source>
</evidence>
<keyword evidence="2" id="KW-1185">Reference proteome</keyword>
<comment type="caution">
    <text evidence="1">The sequence shown here is derived from an EMBL/GenBank/DDBJ whole genome shotgun (WGS) entry which is preliminary data.</text>
</comment>